<proteinExistence type="predicted"/>
<evidence type="ECO:0000313" key="2">
    <source>
        <dbReference type="Proteomes" id="UP000238916"/>
    </source>
</evidence>
<evidence type="ECO:0000313" key="1">
    <source>
        <dbReference type="EMBL" id="SPF54363.1"/>
    </source>
</evidence>
<reference evidence="2" key="1">
    <citation type="submission" date="2018-02" db="EMBL/GenBank/DDBJ databases">
        <authorList>
            <person name="Hausmann B."/>
        </authorList>
    </citation>
    <scope>NUCLEOTIDE SEQUENCE [LARGE SCALE GENOMIC DNA]</scope>
    <source>
        <strain evidence="2">Peat soil MAG SbF1</strain>
    </source>
</reference>
<dbReference type="Proteomes" id="UP000238916">
    <property type="component" value="Unassembled WGS sequence"/>
</dbReference>
<dbReference type="EMBL" id="OMOF01000723">
    <property type="protein sequence ID" value="SPF54363.1"/>
    <property type="molecule type" value="Genomic_DNA"/>
</dbReference>
<dbReference type="AlphaFoldDB" id="A0A2U3LR25"/>
<gene>
    <name evidence="1" type="ORF">SBF1_750003</name>
</gene>
<organism evidence="1 2">
    <name type="scientific">Candidatus Desulfosporosinus infrequens</name>
    <dbReference type="NCBI Taxonomy" id="2043169"/>
    <lineage>
        <taxon>Bacteria</taxon>
        <taxon>Bacillati</taxon>
        <taxon>Bacillota</taxon>
        <taxon>Clostridia</taxon>
        <taxon>Eubacteriales</taxon>
        <taxon>Desulfitobacteriaceae</taxon>
        <taxon>Desulfosporosinus</taxon>
    </lineage>
</organism>
<name>A0A2U3LR25_9FIRM</name>
<accession>A0A2U3LR25</accession>
<protein>
    <submittedName>
        <fullName evidence="1">Uncharacterized protein</fullName>
    </submittedName>
</protein>
<sequence length="81" mass="9030">MTSEDIEKIFAKILEPMVAQYFEKLEERLTAIAIDTAITTYLSLSVATAATGIEPAILFSEAEKRGIHRVSKSKNEGRKEE</sequence>